<gene>
    <name evidence="12" type="ORF">DESPIG_00130</name>
</gene>
<dbReference type="GO" id="GO:0032196">
    <property type="term" value="P:transposition"/>
    <property type="evidence" value="ECO:0007669"/>
    <property type="project" value="UniProtKB-KW"/>
</dbReference>
<keyword evidence="4" id="KW-0479">Metal-binding</keyword>
<evidence type="ECO:0000256" key="5">
    <source>
        <dbReference type="ARBA" id="ARBA00022833"/>
    </source>
</evidence>
<name>B6WQ07_9BACT</name>
<feature type="domain" description="Probable transposase IS891/IS1136/IS1341" evidence="9">
    <location>
        <begin position="169"/>
        <end position="277"/>
    </location>
</feature>
<dbReference type="NCBIfam" id="NF040570">
    <property type="entry name" value="guided_TnpB"/>
    <property type="match status" value="1"/>
</dbReference>
<reference evidence="12 13" key="1">
    <citation type="submission" date="2008-10" db="EMBL/GenBank/DDBJ databases">
        <title>Draft genome sequence of Desulvovibrio piger (ATCC 29098).</title>
        <authorList>
            <person name="Sudarsanam P."/>
            <person name="Ley R."/>
            <person name="Guruge J."/>
            <person name="Turnbaugh P.J."/>
            <person name="Mahowald M."/>
            <person name="Liep D."/>
            <person name="Gordon J."/>
        </authorList>
    </citation>
    <scope>NUCLEOTIDE SEQUENCE [LARGE SCALE GENOMIC DNA]</scope>
    <source>
        <strain evidence="12 13">ATCC 29098</strain>
    </source>
</reference>
<reference evidence="12 13" key="2">
    <citation type="submission" date="2008-10" db="EMBL/GenBank/DDBJ databases">
        <authorList>
            <person name="Fulton L."/>
            <person name="Clifton S."/>
            <person name="Fulton B."/>
            <person name="Xu J."/>
            <person name="Minx P."/>
            <person name="Pepin K.H."/>
            <person name="Johnson M."/>
            <person name="Bhonagiri V."/>
            <person name="Nash W.E."/>
            <person name="Mardis E.R."/>
            <person name="Wilson R.K."/>
        </authorList>
    </citation>
    <scope>NUCLEOTIDE SEQUENCE [LARGE SCALE GENOMIC DNA]</scope>
    <source>
        <strain evidence="12 13">ATCC 29098</strain>
    </source>
</reference>
<dbReference type="InterPro" id="IPR051399">
    <property type="entry name" value="RNA-guided_DNA_endo/Transpos"/>
</dbReference>
<evidence type="ECO:0000256" key="2">
    <source>
        <dbReference type="ARBA" id="ARBA00011044"/>
    </source>
</evidence>
<dbReference type="Pfam" id="PF07282">
    <property type="entry name" value="Cas12f1-like_TNB"/>
    <property type="match status" value="1"/>
</dbReference>
<evidence type="ECO:0000259" key="9">
    <source>
        <dbReference type="Pfam" id="PF01385"/>
    </source>
</evidence>
<keyword evidence="8" id="KW-0175">Coiled coil</keyword>
<evidence type="ECO:0000313" key="12">
    <source>
        <dbReference type="EMBL" id="EEB34942.1"/>
    </source>
</evidence>
<keyword evidence="5" id="KW-0862">Zinc</keyword>
<dbReference type="EMBL" id="ABXU01000006">
    <property type="protein sequence ID" value="EEB34942.1"/>
    <property type="molecule type" value="Genomic_DNA"/>
</dbReference>
<dbReference type="GO" id="GO:0003677">
    <property type="term" value="F:DNA binding"/>
    <property type="evidence" value="ECO:0007669"/>
    <property type="project" value="UniProtKB-KW"/>
</dbReference>
<dbReference type="PANTHER" id="PTHR30405">
    <property type="entry name" value="TRANSPOSASE"/>
    <property type="match status" value="1"/>
</dbReference>
<evidence type="ECO:0000256" key="1">
    <source>
        <dbReference type="ARBA" id="ARBA00008761"/>
    </source>
</evidence>
<keyword evidence="6" id="KW-0238">DNA-binding</keyword>
<evidence type="ECO:0000256" key="7">
    <source>
        <dbReference type="ARBA" id="ARBA00023172"/>
    </source>
</evidence>
<comment type="similarity">
    <text evidence="1">In the C-terminal section; belongs to the transposase 35 family.</text>
</comment>
<evidence type="ECO:0000259" key="10">
    <source>
        <dbReference type="Pfam" id="PF07282"/>
    </source>
</evidence>
<proteinExistence type="inferred from homology"/>
<dbReference type="GO" id="GO:0006310">
    <property type="term" value="P:DNA recombination"/>
    <property type="evidence" value="ECO:0007669"/>
    <property type="project" value="UniProtKB-KW"/>
</dbReference>
<dbReference type="PANTHER" id="PTHR30405:SF25">
    <property type="entry name" value="RNA-GUIDED DNA ENDONUCLEASE INSQ-RELATED"/>
    <property type="match status" value="1"/>
</dbReference>
<dbReference type="RefSeq" id="WP_006003680.1">
    <property type="nucleotide sequence ID" value="NZ_DS996351.1"/>
</dbReference>
<dbReference type="GO" id="GO:0046872">
    <property type="term" value="F:metal ion binding"/>
    <property type="evidence" value="ECO:0007669"/>
    <property type="project" value="UniProtKB-KW"/>
</dbReference>
<evidence type="ECO:0000256" key="4">
    <source>
        <dbReference type="ARBA" id="ARBA00022723"/>
    </source>
</evidence>
<evidence type="ECO:0000256" key="8">
    <source>
        <dbReference type="SAM" id="Coils"/>
    </source>
</evidence>
<feature type="domain" description="Transposase putative helix-turn-helix" evidence="11">
    <location>
        <begin position="2"/>
        <end position="39"/>
    </location>
</feature>
<feature type="domain" description="Cas12f1-like TNB" evidence="10">
    <location>
        <begin position="289"/>
        <end position="356"/>
    </location>
</feature>
<dbReference type="InterPro" id="IPR001959">
    <property type="entry name" value="Transposase"/>
</dbReference>
<dbReference type="InterPro" id="IPR021027">
    <property type="entry name" value="Transposase_put_HTH"/>
</dbReference>
<dbReference type="Proteomes" id="UP000003676">
    <property type="component" value="Unassembled WGS sequence"/>
</dbReference>
<dbReference type="HOGENOM" id="CLU_032903_0_2_7"/>
<dbReference type="Pfam" id="PF01385">
    <property type="entry name" value="OrfB_IS605"/>
    <property type="match status" value="1"/>
</dbReference>
<evidence type="ECO:0000313" key="13">
    <source>
        <dbReference type="Proteomes" id="UP000003676"/>
    </source>
</evidence>
<organism evidence="12 13">
    <name type="scientific">Desulfovibrio piger ATCC 29098</name>
    <dbReference type="NCBI Taxonomy" id="411464"/>
    <lineage>
        <taxon>Bacteria</taxon>
        <taxon>Pseudomonadati</taxon>
        <taxon>Thermodesulfobacteriota</taxon>
        <taxon>Desulfovibrionia</taxon>
        <taxon>Desulfovibrionales</taxon>
        <taxon>Desulfovibrionaceae</taxon>
        <taxon>Desulfovibrio</taxon>
    </lineage>
</organism>
<dbReference type="Pfam" id="PF12323">
    <property type="entry name" value="HTH_OrfB_IS605"/>
    <property type="match status" value="1"/>
</dbReference>
<evidence type="ECO:0000259" key="11">
    <source>
        <dbReference type="Pfam" id="PF12323"/>
    </source>
</evidence>
<sequence>MAHKIALDLNNHQRTYMMRAAGVARFAYNWALEQWGIQYRAWREDNTLPKPSQFSLRKQLNEIKKESFPWMLEVTKCAPQLAIIQLGEAFKNFFAHRAAYPKFRKKGVHDRFSISNDQFAVQGTRIRIPKLGWVRMREALRFSGKLVSATVSRMADRWFVSITVGTEDRRQHRNENQEAVGVDLGVSALATLSTGEVIQGPKAYSKLVKRLVRLSRSLSRKERGSKNREKARRKLARLHARIANIRQEGLHQLTTSLARRFSIIGIEGLNVRGMLKNRRLSRSIADGAFYEFRRQLEYKSSLYGGTVVVADRWFASSKTCSDCGYRLEALPLSVRHWVCPECGAYHDRDVNAAINLRNNAVSSTVQACGEEGSGFLFGESETGLNEAGS</sequence>
<feature type="coiled-coil region" evidence="8">
    <location>
        <begin position="221"/>
        <end position="248"/>
    </location>
</feature>
<dbReference type="InterPro" id="IPR010095">
    <property type="entry name" value="Cas12f1-like_TNB"/>
</dbReference>
<keyword evidence="7" id="KW-0233">DNA recombination</keyword>
<dbReference type="eggNOG" id="COG0675">
    <property type="taxonomic scope" value="Bacteria"/>
</dbReference>
<comment type="similarity">
    <text evidence="2">In the N-terminal section; belongs to the transposase 2 family.</text>
</comment>
<comment type="caution">
    <text evidence="12">The sequence shown here is derived from an EMBL/GenBank/DDBJ whole genome shotgun (WGS) entry which is preliminary data.</text>
</comment>
<accession>B6WQ07</accession>
<dbReference type="AlphaFoldDB" id="B6WQ07"/>
<keyword evidence="3" id="KW-0815">Transposition</keyword>
<evidence type="ECO:0000256" key="3">
    <source>
        <dbReference type="ARBA" id="ARBA00022578"/>
    </source>
</evidence>
<evidence type="ECO:0000256" key="6">
    <source>
        <dbReference type="ARBA" id="ARBA00023125"/>
    </source>
</evidence>
<protein>
    <submittedName>
        <fullName evidence="12">Transposase, IS605 OrfB family</fullName>
    </submittedName>
</protein>